<evidence type="ECO:0000259" key="6">
    <source>
        <dbReference type="PROSITE" id="PS50075"/>
    </source>
</evidence>
<keyword evidence="3" id="KW-0547">Nucleotide-binding</keyword>
<dbReference type="Pfam" id="PF13193">
    <property type="entry name" value="AMP-binding_C"/>
    <property type="match status" value="1"/>
</dbReference>
<dbReference type="Gene3D" id="3.40.50.12780">
    <property type="entry name" value="N-terminal domain of ligase-like"/>
    <property type="match status" value="1"/>
</dbReference>
<dbReference type="SUPFAM" id="SSF54637">
    <property type="entry name" value="Thioesterase/thiol ester dehydrase-isomerase"/>
    <property type="match status" value="1"/>
</dbReference>
<dbReference type="GO" id="GO:0003987">
    <property type="term" value="F:acetate-CoA ligase activity"/>
    <property type="evidence" value="ECO:0007669"/>
    <property type="project" value="UniProtKB-EC"/>
</dbReference>
<evidence type="ECO:0000256" key="5">
    <source>
        <dbReference type="SAM" id="Phobius"/>
    </source>
</evidence>
<keyword evidence="5" id="KW-0812">Transmembrane</keyword>
<dbReference type="InterPro" id="IPR042104">
    <property type="entry name" value="PKS_dehydratase_sf"/>
</dbReference>
<dbReference type="GO" id="GO:0006085">
    <property type="term" value="P:acetyl-CoA biosynthetic process"/>
    <property type="evidence" value="ECO:0007669"/>
    <property type="project" value="TreeGrafter"/>
</dbReference>
<dbReference type="EMBL" id="HBIJ01012857">
    <property type="protein sequence ID" value="CAE0367955.1"/>
    <property type="molecule type" value="Transcribed_RNA"/>
</dbReference>
<dbReference type="Gene3D" id="3.30.300.30">
    <property type="match status" value="1"/>
</dbReference>
<name>A0A7S3JZL5_9STRA</name>
<organism evidence="7">
    <name type="scientific">Aureoumbra lagunensis</name>
    <dbReference type="NCBI Taxonomy" id="44058"/>
    <lineage>
        <taxon>Eukaryota</taxon>
        <taxon>Sar</taxon>
        <taxon>Stramenopiles</taxon>
        <taxon>Ochrophyta</taxon>
        <taxon>Pelagophyceae</taxon>
        <taxon>Pelagomonadales</taxon>
        <taxon>Aureoumbra</taxon>
    </lineage>
</organism>
<dbReference type="InterPro" id="IPR036736">
    <property type="entry name" value="ACP-like_sf"/>
</dbReference>
<evidence type="ECO:0000313" key="7">
    <source>
        <dbReference type="EMBL" id="CAE0367955.1"/>
    </source>
</evidence>
<dbReference type="PANTHER" id="PTHR24095">
    <property type="entry name" value="ACETYL-COENZYME A SYNTHETASE"/>
    <property type="match status" value="1"/>
</dbReference>
<dbReference type="InterPro" id="IPR045851">
    <property type="entry name" value="AMP-bd_C_sf"/>
</dbReference>
<dbReference type="InterPro" id="IPR000873">
    <property type="entry name" value="AMP-dep_synth/lig_dom"/>
</dbReference>
<dbReference type="InterPro" id="IPR020845">
    <property type="entry name" value="AMP-binding_CS"/>
</dbReference>
<keyword evidence="4" id="KW-0067">ATP-binding</keyword>
<dbReference type="InterPro" id="IPR025110">
    <property type="entry name" value="AMP-bd_C"/>
</dbReference>
<accession>A0A7S3JZL5</accession>
<dbReference type="Gene3D" id="3.10.129.110">
    <property type="entry name" value="Polyketide synthase dehydratase"/>
    <property type="match status" value="1"/>
</dbReference>
<dbReference type="GO" id="GO:0005829">
    <property type="term" value="C:cytosol"/>
    <property type="evidence" value="ECO:0007669"/>
    <property type="project" value="TreeGrafter"/>
</dbReference>
<feature type="transmembrane region" description="Helical" evidence="5">
    <location>
        <begin position="1252"/>
        <end position="1269"/>
    </location>
</feature>
<dbReference type="GO" id="GO:0005524">
    <property type="term" value="F:ATP binding"/>
    <property type="evidence" value="ECO:0007669"/>
    <property type="project" value="UniProtKB-KW"/>
</dbReference>
<keyword evidence="5" id="KW-1133">Transmembrane helix</keyword>
<dbReference type="InterPro" id="IPR009081">
    <property type="entry name" value="PP-bd_ACP"/>
</dbReference>
<evidence type="ECO:0000256" key="1">
    <source>
        <dbReference type="ARBA" id="ARBA00013275"/>
    </source>
</evidence>
<reference evidence="7" key="1">
    <citation type="submission" date="2021-01" db="EMBL/GenBank/DDBJ databases">
        <authorList>
            <person name="Corre E."/>
            <person name="Pelletier E."/>
            <person name="Niang G."/>
            <person name="Scheremetjew M."/>
            <person name="Finn R."/>
            <person name="Kale V."/>
            <person name="Holt S."/>
            <person name="Cochrane G."/>
            <person name="Meng A."/>
            <person name="Brown T."/>
            <person name="Cohen L."/>
        </authorList>
    </citation>
    <scope>NUCLEOTIDE SEQUENCE</scope>
    <source>
        <strain evidence="7">CCMP1510</strain>
    </source>
</reference>
<dbReference type="InterPro" id="IPR042099">
    <property type="entry name" value="ANL_N_sf"/>
</dbReference>
<proteinExistence type="predicted"/>
<dbReference type="SUPFAM" id="SSF47336">
    <property type="entry name" value="ACP-like"/>
    <property type="match status" value="1"/>
</dbReference>
<dbReference type="InterPro" id="IPR029069">
    <property type="entry name" value="HotDog_dom_sf"/>
</dbReference>
<dbReference type="PROSITE" id="PS00455">
    <property type="entry name" value="AMP_BINDING"/>
    <property type="match status" value="1"/>
</dbReference>
<gene>
    <name evidence="7" type="ORF">ALAG00032_LOCUS8712</name>
</gene>
<keyword evidence="2" id="KW-0436">Ligase</keyword>
<sequence>MTYSTLDCHVQQGYGQDIAFECLSFNVSTGTEDITKLNRQELLAAVEFVAAKLHKSLCTEEVYLERCVFHCRVTLEHVVYVLACARLAIVYSCTALDISDGSLDYRVQNFSPTFGVASPDGGSQNLIASRLRTFLRDGQEMHIVDSNSIHGYRRSTSTLYKNVQPIPLSDYRPLCVVYTSGSTGKPKGAVHGHCGYTACVSRSMQHVFSITRQDRFMAIATLAWITGQSYMLTGPLVAGCTSILIQGSALGVDGIRWARIARDFDVTILKAASAFVRHCRVSEERSHALKQMNLRQTLRMATFCAEPVSPEVQSWACDIICQAFINSYWATEHGSIIMSRPLDFKVDTYVPDTKCWPVPWVYAQLSQAPLAKNENNEQASRENNHPLHDIVLTKPYAGLIRTVWGDLENYSNQKWRGDYDRLAKSYFPSLSTDKIRSSSFESIDFGFVQGDAARLDPLDNGWTFHGRSDEVLNVAGVRVGVGEIEHVLWQLNVPLSETYGFRVGELAVVGGPDEVKGEVPIIFAMFEAVDSNSSSLHLVVESFLGKWRELTRHHLGSHAEPGAVLPCLGLPKTITGKITRELLRRALRGIITSVSDIQRSVVNEIAYWDCVKAAVMWRREIGLVASIDLDVKANWKLLDFSGHVIAGEALLPAAGWLEIFRRVFYLTEECMHLSSIEYMKGTKASNISIDSERLRARKESANQIVVGTDTDPTVYVRAKFTAQMAEQDYCTRLSDENVVVIDDYGIDVHQRRCSSVGLDYSGAFRCVRRVIWKNNGVALIDVVARNTAALIDSGLQVLCSVDAISNGRSMIPYAISSFSLLQPEKFYTDAATNEIVPKRWLVIAEIVSRQTTSLVGNVYYYRWEQNITDDLHTVELWRETPAAVIRGVSLSQFGSSTNVTESILNNDISQTSLSSVPKRSESDILKVLVDVGSEIVGNRLDPDKNLFENGLHSLRIVEFVTQLKSTYGIQLSPRDFVSVSTFADLTHIIQQQYNQNRPAINGATRSNDKFDRIDFGALERIFATFHTNSEAENVGERASPTGNSDIFRVFTYMLRRGFFRYMRIQYNDGLFEFFLRPPLRLNLYAIVIVSGPRVTFSQTDYNRHFTVREIIKDSERGFYNLLHRTGLAYLEHYYRVMFFASRLDAKFDLELLEGQRYYMRSHISNINGPLVDVDVAFHNGKTGMRAFVVKWRLMLVVDAESKRMYDFEIGGAFASTDVSAGSPSSSTNKILDFAHIKNSNKKNNANKSPLNFAFYLLFFFFVLLLLSFLRGSSSVPSTRFLPQDQTRINVTNTPPISNDAVVSS</sequence>
<evidence type="ECO:0000256" key="2">
    <source>
        <dbReference type="ARBA" id="ARBA00022598"/>
    </source>
</evidence>
<dbReference type="PROSITE" id="PS50075">
    <property type="entry name" value="CARRIER"/>
    <property type="match status" value="1"/>
</dbReference>
<dbReference type="PANTHER" id="PTHR24095:SF14">
    <property type="entry name" value="ACETYL-COENZYME A SYNTHETASE 1"/>
    <property type="match status" value="1"/>
</dbReference>
<keyword evidence="5" id="KW-0472">Membrane</keyword>
<feature type="domain" description="Carrier" evidence="6">
    <location>
        <begin position="919"/>
        <end position="993"/>
    </location>
</feature>
<dbReference type="SUPFAM" id="SSF56801">
    <property type="entry name" value="Acetyl-CoA synthetase-like"/>
    <property type="match status" value="1"/>
</dbReference>
<evidence type="ECO:0000256" key="4">
    <source>
        <dbReference type="ARBA" id="ARBA00022840"/>
    </source>
</evidence>
<dbReference type="Pfam" id="PF00550">
    <property type="entry name" value="PP-binding"/>
    <property type="match status" value="1"/>
</dbReference>
<protein>
    <recommendedName>
        <fullName evidence="1">acetate--CoA ligase</fullName>
        <ecNumber evidence="1">6.2.1.1</ecNumber>
    </recommendedName>
</protein>
<dbReference type="EC" id="6.2.1.1" evidence="1"/>
<evidence type="ECO:0000256" key="3">
    <source>
        <dbReference type="ARBA" id="ARBA00022741"/>
    </source>
</evidence>
<dbReference type="Pfam" id="PF00501">
    <property type="entry name" value="AMP-binding"/>
    <property type="match status" value="1"/>
</dbReference>
<dbReference type="Gene3D" id="1.10.1200.10">
    <property type="entry name" value="ACP-like"/>
    <property type="match status" value="1"/>
</dbReference>